<organism evidence="1 2">
    <name type="scientific">Leeia speluncae</name>
    <dbReference type="NCBI Taxonomy" id="2884804"/>
    <lineage>
        <taxon>Bacteria</taxon>
        <taxon>Pseudomonadati</taxon>
        <taxon>Pseudomonadota</taxon>
        <taxon>Betaproteobacteria</taxon>
        <taxon>Neisseriales</taxon>
        <taxon>Leeiaceae</taxon>
        <taxon>Leeia</taxon>
    </lineage>
</organism>
<proteinExistence type="predicted"/>
<protein>
    <recommendedName>
        <fullName evidence="3">Tryptophan synthase subunit beta like protein</fullName>
    </recommendedName>
</protein>
<dbReference type="EMBL" id="JAJBZT010000005">
    <property type="protein sequence ID" value="MCB6184073.1"/>
    <property type="molecule type" value="Genomic_DNA"/>
</dbReference>
<comment type="caution">
    <text evidence="1">The sequence shown here is derived from an EMBL/GenBank/DDBJ whole genome shotgun (WGS) entry which is preliminary data.</text>
</comment>
<reference evidence="1" key="1">
    <citation type="submission" date="2021-10" db="EMBL/GenBank/DDBJ databases">
        <title>The complete genome sequence of Leeia sp. TBRC 13508.</title>
        <authorList>
            <person name="Charoenyingcharoen P."/>
            <person name="Yukphan P."/>
        </authorList>
    </citation>
    <scope>NUCLEOTIDE SEQUENCE</scope>
    <source>
        <strain evidence="1">TBRC 13508</strain>
    </source>
</reference>
<evidence type="ECO:0000313" key="2">
    <source>
        <dbReference type="Proteomes" id="UP001165395"/>
    </source>
</evidence>
<evidence type="ECO:0000313" key="1">
    <source>
        <dbReference type="EMBL" id="MCB6184073.1"/>
    </source>
</evidence>
<dbReference type="RefSeq" id="WP_227180855.1">
    <property type="nucleotide sequence ID" value="NZ_JAJBZT010000005.1"/>
</dbReference>
<name>A0ABS8D7A3_9NEIS</name>
<evidence type="ECO:0008006" key="3">
    <source>
        <dbReference type="Google" id="ProtNLM"/>
    </source>
</evidence>
<keyword evidence="2" id="KW-1185">Reference proteome</keyword>
<dbReference type="Proteomes" id="UP001165395">
    <property type="component" value="Unassembled WGS sequence"/>
</dbReference>
<sequence>MPYVKRDDSGEVIAIFKQATPEANEFLPQHSPEIARFLGQNEDSTLFTGLDNELVRVLEDLVDTLITKNLLRITDLPSEAQQKLLARKRLRNQLGNRLTGLLGSDDDLI</sequence>
<gene>
    <name evidence="1" type="ORF">LIN78_11000</name>
</gene>
<accession>A0ABS8D7A3</accession>